<evidence type="ECO:0000313" key="1">
    <source>
        <dbReference type="EMBL" id="KAG7350914.1"/>
    </source>
</evidence>
<gene>
    <name evidence="1" type="ORF">IV203_010274</name>
</gene>
<dbReference type="EMBL" id="JAGRRH010000018">
    <property type="protein sequence ID" value="KAG7350914.1"/>
    <property type="molecule type" value="Genomic_DNA"/>
</dbReference>
<keyword evidence="2" id="KW-1185">Reference proteome</keyword>
<dbReference type="AlphaFoldDB" id="A0A9K3KVS1"/>
<protein>
    <submittedName>
        <fullName evidence="1">Uncharacterized protein</fullName>
    </submittedName>
</protein>
<evidence type="ECO:0000313" key="2">
    <source>
        <dbReference type="Proteomes" id="UP000693970"/>
    </source>
</evidence>
<name>A0A9K3KVS1_9STRA</name>
<organism evidence="1 2">
    <name type="scientific">Nitzschia inconspicua</name>
    <dbReference type="NCBI Taxonomy" id="303405"/>
    <lineage>
        <taxon>Eukaryota</taxon>
        <taxon>Sar</taxon>
        <taxon>Stramenopiles</taxon>
        <taxon>Ochrophyta</taxon>
        <taxon>Bacillariophyta</taxon>
        <taxon>Bacillariophyceae</taxon>
        <taxon>Bacillariophycidae</taxon>
        <taxon>Bacillariales</taxon>
        <taxon>Bacillariaceae</taxon>
        <taxon>Nitzschia</taxon>
    </lineage>
</organism>
<proteinExistence type="predicted"/>
<reference evidence="1" key="1">
    <citation type="journal article" date="2021" name="Sci. Rep.">
        <title>Diploid genomic architecture of Nitzschia inconspicua, an elite biomass production diatom.</title>
        <authorList>
            <person name="Oliver A."/>
            <person name="Podell S."/>
            <person name="Pinowska A."/>
            <person name="Traller J.C."/>
            <person name="Smith S.R."/>
            <person name="McClure R."/>
            <person name="Beliaev A."/>
            <person name="Bohutskyi P."/>
            <person name="Hill E.A."/>
            <person name="Rabines A."/>
            <person name="Zheng H."/>
            <person name="Allen L.Z."/>
            <person name="Kuo A."/>
            <person name="Grigoriev I.V."/>
            <person name="Allen A.E."/>
            <person name="Hazlebeck D."/>
            <person name="Allen E.E."/>
        </authorList>
    </citation>
    <scope>NUCLEOTIDE SEQUENCE</scope>
    <source>
        <strain evidence="1">Hildebrandi</strain>
    </source>
</reference>
<sequence>MLPAKYHGLAAKEQWSLNLSWPPLKPDFVLSLVALKAQSLLPQQQRTRAGHSNPLPMRSWTASQAGGTHIFQKQRHGRLRDYSNGEVINIEGMDFLSHQPESWLSIQEDNNTLVTQVKDLHELTWVQKKVAVKGVPLPEIRRTVQVEIQLLGANIKPR</sequence>
<accession>A0A9K3KVS1</accession>
<comment type="caution">
    <text evidence="1">The sequence shown here is derived from an EMBL/GenBank/DDBJ whole genome shotgun (WGS) entry which is preliminary data.</text>
</comment>
<dbReference type="Proteomes" id="UP000693970">
    <property type="component" value="Unassembled WGS sequence"/>
</dbReference>
<reference evidence="1" key="2">
    <citation type="submission" date="2021-04" db="EMBL/GenBank/DDBJ databases">
        <authorList>
            <person name="Podell S."/>
        </authorList>
    </citation>
    <scope>NUCLEOTIDE SEQUENCE</scope>
    <source>
        <strain evidence="1">Hildebrandi</strain>
    </source>
</reference>